<evidence type="ECO:0000259" key="3">
    <source>
        <dbReference type="PROSITE" id="PS50127"/>
    </source>
</evidence>
<reference evidence="4" key="1">
    <citation type="journal article" date="2021" name="Sci. Rep.">
        <title>Diploid genomic architecture of Nitzschia inconspicua, an elite biomass production diatom.</title>
        <authorList>
            <person name="Oliver A."/>
            <person name="Podell S."/>
            <person name="Pinowska A."/>
            <person name="Traller J.C."/>
            <person name="Smith S.R."/>
            <person name="McClure R."/>
            <person name="Beliaev A."/>
            <person name="Bohutskyi P."/>
            <person name="Hill E.A."/>
            <person name="Rabines A."/>
            <person name="Zheng H."/>
            <person name="Allen L.Z."/>
            <person name="Kuo A."/>
            <person name="Grigoriev I.V."/>
            <person name="Allen A.E."/>
            <person name="Hazlebeck D."/>
            <person name="Allen E.E."/>
        </authorList>
    </citation>
    <scope>NUCLEOTIDE SEQUENCE</scope>
    <source>
        <strain evidence="4">Hildebrandi</strain>
    </source>
</reference>
<dbReference type="GO" id="GO:0016740">
    <property type="term" value="F:transferase activity"/>
    <property type="evidence" value="ECO:0007669"/>
    <property type="project" value="UniProtKB-KW"/>
</dbReference>
<dbReference type="SMART" id="SM00212">
    <property type="entry name" value="UBCc"/>
    <property type="match status" value="1"/>
</dbReference>
<dbReference type="Proteomes" id="UP000693970">
    <property type="component" value="Unassembled WGS sequence"/>
</dbReference>
<evidence type="ECO:0000313" key="4">
    <source>
        <dbReference type="EMBL" id="KAG7350840.1"/>
    </source>
</evidence>
<feature type="domain" description="UBC core" evidence="3">
    <location>
        <begin position="139"/>
        <end position="300"/>
    </location>
</feature>
<protein>
    <submittedName>
        <fullName evidence="4">Ubiquitin-conjugating enzyme</fullName>
    </submittedName>
</protein>
<evidence type="ECO:0000313" key="5">
    <source>
        <dbReference type="Proteomes" id="UP000693970"/>
    </source>
</evidence>
<keyword evidence="1" id="KW-0808">Transferase</keyword>
<sequence length="434" mass="48204">MANKSSNPPNVVDLSVEECVVVSNCNSNISSVKLNSTDNSDGLLEVWGGATPMTQIGSRKKKRKQNHSTSAALVDAIDMTDGTAVPSQTPIERQFAAYKQILGPLRMEFLSGTDGDEFLKTHAFSHVSSPKNSSKVQTSKIRQLHRELVQYALDLPATPQGSIFVRVNESRLDLVRVLITGPEGTPYANGCFFFDFYLHDYPNSPPQGKFLTTGGSSVRFNPNLYQCGKICLSLLGTWAGPKWIPNKSTFLQVLISIQGLILVEEPYFNEPGYERRTSGSEQQSNLYSKNIRKQTLKWAVEDPLRRSLDILEGREATTNRTMNHSSYRSGWTPQTNSAQRFSDFAFVVVMHFLQKADDIESQLQEWTAQDPSLKNHVQTVRNLLQRAIKQNHNFQSEGYLKAAAACGPPNDAKSDAGVSAVKNTLKTAEIIEIL</sequence>
<evidence type="ECO:0000256" key="1">
    <source>
        <dbReference type="ARBA" id="ARBA00022679"/>
    </source>
</evidence>
<proteinExistence type="predicted"/>
<dbReference type="InterPro" id="IPR000608">
    <property type="entry name" value="UBC"/>
</dbReference>
<dbReference type="OrthoDB" id="47801at2759"/>
<name>A0A9K3KVN6_9STRA</name>
<dbReference type="CDD" id="cd23810">
    <property type="entry name" value="UBCc_BIRC6"/>
    <property type="match status" value="1"/>
</dbReference>
<gene>
    <name evidence="4" type="ORF">IV203_010200</name>
</gene>
<keyword evidence="5" id="KW-1185">Reference proteome</keyword>
<dbReference type="EMBL" id="JAGRRH010000018">
    <property type="protein sequence ID" value="KAG7350840.1"/>
    <property type="molecule type" value="Genomic_DNA"/>
</dbReference>
<dbReference type="AlphaFoldDB" id="A0A9K3KVN6"/>
<reference evidence="4" key="2">
    <citation type="submission" date="2021-04" db="EMBL/GenBank/DDBJ databases">
        <authorList>
            <person name="Podell S."/>
        </authorList>
    </citation>
    <scope>NUCLEOTIDE SEQUENCE</scope>
    <source>
        <strain evidence="4">Hildebrandi</strain>
    </source>
</reference>
<organism evidence="4 5">
    <name type="scientific">Nitzschia inconspicua</name>
    <dbReference type="NCBI Taxonomy" id="303405"/>
    <lineage>
        <taxon>Eukaryota</taxon>
        <taxon>Sar</taxon>
        <taxon>Stramenopiles</taxon>
        <taxon>Ochrophyta</taxon>
        <taxon>Bacillariophyta</taxon>
        <taxon>Bacillariophyceae</taxon>
        <taxon>Bacillariophycidae</taxon>
        <taxon>Bacillariales</taxon>
        <taxon>Bacillariaceae</taxon>
        <taxon>Nitzschia</taxon>
    </lineage>
</organism>
<dbReference type="PANTHER" id="PTHR46116">
    <property type="entry name" value="(E3-INDEPENDENT) E2 UBIQUITIN-CONJUGATING ENZYME"/>
    <property type="match status" value="1"/>
</dbReference>
<keyword evidence="2" id="KW-0833">Ubl conjugation pathway</keyword>
<dbReference type="PANTHER" id="PTHR46116:SF39">
    <property type="entry name" value="BACULOVIRAL IAP REPEAT-CONTAINING PROTEIN 6"/>
    <property type="match status" value="1"/>
</dbReference>
<dbReference type="Pfam" id="PF00179">
    <property type="entry name" value="UQ_con"/>
    <property type="match status" value="1"/>
</dbReference>
<accession>A0A9K3KVN6</accession>
<dbReference type="PROSITE" id="PS50127">
    <property type="entry name" value="UBC_2"/>
    <property type="match status" value="1"/>
</dbReference>
<evidence type="ECO:0000256" key="2">
    <source>
        <dbReference type="ARBA" id="ARBA00022786"/>
    </source>
</evidence>
<comment type="caution">
    <text evidence="4">The sequence shown here is derived from an EMBL/GenBank/DDBJ whole genome shotgun (WGS) entry which is preliminary data.</text>
</comment>